<dbReference type="Proteomes" id="UP000054018">
    <property type="component" value="Unassembled WGS sequence"/>
</dbReference>
<organism evidence="1 2">
    <name type="scientific">Pisolithus microcarpus 441</name>
    <dbReference type="NCBI Taxonomy" id="765257"/>
    <lineage>
        <taxon>Eukaryota</taxon>
        <taxon>Fungi</taxon>
        <taxon>Dikarya</taxon>
        <taxon>Basidiomycota</taxon>
        <taxon>Agaricomycotina</taxon>
        <taxon>Agaricomycetes</taxon>
        <taxon>Agaricomycetidae</taxon>
        <taxon>Boletales</taxon>
        <taxon>Sclerodermatineae</taxon>
        <taxon>Pisolithaceae</taxon>
        <taxon>Pisolithus</taxon>
    </lineage>
</organism>
<keyword evidence="2" id="KW-1185">Reference proteome</keyword>
<proteinExistence type="predicted"/>
<evidence type="ECO:0000313" key="2">
    <source>
        <dbReference type="Proteomes" id="UP000054018"/>
    </source>
</evidence>
<reference evidence="1 2" key="1">
    <citation type="submission" date="2014-04" db="EMBL/GenBank/DDBJ databases">
        <authorList>
            <consortium name="DOE Joint Genome Institute"/>
            <person name="Kuo A."/>
            <person name="Kohler A."/>
            <person name="Costa M.D."/>
            <person name="Nagy L.G."/>
            <person name="Floudas D."/>
            <person name="Copeland A."/>
            <person name="Barry K.W."/>
            <person name="Cichocki N."/>
            <person name="Veneault-Fourrey C."/>
            <person name="LaButti K."/>
            <person name="Lindquist E.A."/>
            <person name="Lipzen A."/>
            <person name="Lundell T."/>
            <person name="Morin E."/>
            <person name="Murat C."/>
            <person name="Sun H."/>
            <person name="Tunlid A."/>
            <person name="Henrissat B."/>
            <person name="Grigoriev I.V."/>
            <person name="Hibbett D.S."/>
            <person name="Martin F."/>
            <person name="Nordberg H.P."/>
            <person name="Cantor M.N."/>
            <person name="Hua S.X."/>
        </authorList>
    </citation>
    <scope>NUCLEOTIDE SEQUENCE [LARGE SCALE GENOMIC DNA]</scope>
    <source>
        <strain evidence="1 2">441</strain>
    </source>
</reference>
<protein>
    <submittedName>
        <fullName evidence="1">Uncharacterized protein</fullName>
    </submittedName>
</protein>
<accession>A0A0C9Y877</accession>
<dbReference type="HOGENOM" id="CLU_137509_0_0_1"/>
<sequence>MFTDGGIDLDDVPFAPPPGEEAFNLSHKGGEHEAFIGLTNHIKSLGERCYVDPCLRSDQVEVQTCQWTMQMDHLVDAYLKYHLQVPDGGVHSVPSSPEDDATAFMLSDIELVDIFGRHQMSLSPSPQHVYPNETLICYGYLGCSPVFPSVAISIRTLSLFHQQH</sequence>
<reference evidence="2" key="2">
    <citation type="submission" date="2015-01" db="EMBL/GenBank/DDBJ databases">
        <title>Evolutionary Origins and Diversification of the Mycorrhizal Mutualists.</title>
        <authorList>
            <consortium name="DOE Joint Genome Institute"/>
            <consortium name="Mycorrhizal Genomics Consortium"/>
            <person name="Kohler A."/>
            <person name="Kuo A."/>
            <person name="Nagy L.G."/>
            <person name="Floudas D."/>
            <person name="Copeland A."/>
            <person name="Barry K.W."/>
            <person name="Cichocki N."/>
            <person name="Veneault-Fourrey C."/>
            <person name="LaButti K."/>
            <person name="Lindquist E.A."/>
            <person name="Lipzen A."/>
            <person name="Lundell T."/>
            <person name="Morin E."/>
            <person name="Murat C."/>
            <person name="Riley R."/>
            <person name="Ohm R."/>
            <person name="Sun H."/>
            <person name="Tunlid A."/>
            <person name="Henrissat B."/>
            <person name="Grigoriev I.V."/>
            <person name="Hibbett D.S."/>
            <person name="Martin F."/>
        </authorList>
    </citation>
    <scope>NUCLEOTIDE SEQUENCE [LARGE SCALE GENOMIC DNA]</scope>
    <source>
        <strain evidence="2">441</strain>
    </source>
</reference>
<dbReference type="AlphaFoldDB" id="A0A0C9Y877"/>
<dbReference type="OrthoDB" id="2656072at2759"/>
<name>A0A0C9Y877_9AGAM</name>
<gene>
    <name evidence="1" type="ORF">PISMIDRAFT_119472</name>
</gene>
<dbReference type="EMBL" id="KN834018">
    <property type="protein sequence ID" value="KIK13131.1"/>
    <property type="molecule type" value="Genomic_DNA"/>
</dbReference>
<evidence type="ECO:0000313" key="1">
    <source>
        <dbReference type="EMBL" id="KIK13131.1"/>
    </source>
</evidence>
<dbReference type="STRING" id="765257.A0A0C9Y877"/>